<proteinExistence type="predicted"/>
<dbReference type="AlphaFoldDB" id="A0A4S9BRY8"/>
<dbReference type="GO" id="GO:1901135">
    <property type="term" value="P:carbohydrate derivative metabolic process"/>
    <property type="evidence" value="ECO:0007669"/>
    <property type="project" value="InterPro"/>
</dbReference>
<evidence type="ECO:0000259" key="2">
    <source>
        <dbReference type="PROSITE" id="PS51464"/>
    </source>
</evidence>
<comment type="caution">
    <text evidence="3">The sequence shown here is derived from an EMBL/GenBank/DDBJ whole genome shotgun (WGS) entry which is preliminary data.</text>
</comment>
<sequence>MSSHIPLTPTLFLPDSVSTGKDILDTLLVSINMHTSSSPRPCKRQRMTITPPSTIHDPESMSILDRATRVLSIEATALSHVTRLYQTDPHAREGLLGAVECITKSQAEGGKVIVCGVGKSGLVGRKTVATLKSLSIAASFMHAAEAAHGDLGDIREHDVLFFISYSGKTPELINLLPHLPRKLQIVALTSQSKASECPLLKEHENGVLLPAPLFELEEVSFGVSAPTTSTTVQIAIGDMLALIVADQLHENKGKTFKKNHPGGAIGAVTKASAEAIADAYQQPITTLDIVPLELPSPSISAQSDS</sequence>
<dbReference type="PANTHER" id="PTHR38418">
    <property type="entry name" value="SUGAR ISOMERASE, KPSF/GUTQ (AFU_ORTHOLOGUE AFUA_6G08860)"/>
    <property type="match status" value="1"/>
</dbReference>
<dbReference type="Pfam" id="PF01380">
    <property type="entry name" value="SIS"/>
    <property type="match status" value="1"/>
</dbReference>
<dbReference type="PANTHER" id="PTHR38418:SF2">
    <property type="entry name" value="SUGAR ISOMERASE, KPSF_GUTQ (AFU_ORTHOLOGUE AFUA_6G08860)"/>
    <property type="match status" value="1"/>
</dbReference>
<reference evidence="3 4" key="1">
    <citation type="submission" date="2018-10" db="EMBL/GenBank/DDBJ databases">
        <title>Fifty Aureobasidium pullulans genomes reveal a recombining polyextremotolerant generalist.</title>
        <authorList>
            <person name="Gostincar C."/>
            <person name="Turk M."/>
            <person name="Zajc J."/>
            <person name="Gunde-Cimerman N."/>
        </authorList>
    </citation>
    <scope>NUCLEOTIDE SEQUENCE [LARGE SCALE GENOMIC DNA]</scope>
    <source>
        <strain evidence="3 4">EXF-10507</strain>
    </source>
</reference>
<protein>
    <submittedName>
        <fullName evidence="3">SIS domain-containing protein</fullName>
    </submittedName>
</protein>
<dbReference type="InterPro" id="IPR046348">
    <property type="entry name" value="SIS_dom_sf"/>
</dbReference>
<evidence type="ECO:0000313" key="3">
    <source>
        <dbReference type="EMBL" id="THW96532.1"/>
    </source>
</evidence>
<dbReference type="PROSITE" id="PS51464">
    <property type="entry name" value="SIS"/>
    <property type="match status" value="1"/>
</dbReference>
<accession>A0A4S9BRY8</accession>
<evidence type="ECO:0000256" key="1">
    <source>
        <dbReference type="SAM" id="MobiDB-lite"/>
    </source>
</evidence>
<evidence type="ECO:0000313" key="4">
    <source>
        <dbReference type="Proteomes" id="UP000304928"/>
    </source>
</evidence>
<dbReference type="Proteomes" id="UP000304928">
    <property type="component" value="Unassembled WGS sequence"/>
</dbReference>
<dbReference type="GO" id="GO:0097367">
    <property type="term" value="F:carbohydrate derivative binding"/>
    <property type="evidence" value="ECO:0007669"/>
    <property type="project" value="InterPro"/>
</dbReference>
<name>A0A4S9BRY8_AURPU</name>
<gene>
    <name evidence="3" type="ORF">D6D15_01005</name>
</gene>
<feature type="domain" description="SIS" evidence="2">
    <location>
        <begin position="102"/>
        <end position="250"/>
    </location>
</feature>
<feature type="region of interest" description="Disordered" evidence="1">
    <location>
        <begin position="36"/>
        <end position="55"/>
    </location>
</feature>
<dbReference type="EMBL" id="QZAR01000008">
    <property type="protein sequence ID" value="THW96532.1"/>
    <property type="molecule type" value="Genomic_DNA"/>
</dbReference>
<dbReference type="SUPFAM" id="SSF53697">
    <property type="entry name" value="SIS domain"/>
    <property type="match status" value="1"/>
</dbReference>
<dbReference type="Gene3D" id="3.40.50.10490">
    <property type="entry name" value="Glucose-6-phosphate isomerase like protein, domain 1"/>
    <property type="match status" value="1"/>
</dbReference>
<dbReference type="InterPro" id="IPR001347">
    <property type="entry name" value="SIS_dom"/>
</dbReference>
<organism evidence="3 4">
    <name type="scientific">Aureobasidium pullulans</name>
    <name type="common">Black yeast</name>
    <name type="synonym">Pullularia pullulans</name>
    <dbReference type="NCBI Taxonomy" id="5580"/>
    <lineage>
        <taxon>Eukaryota</taxon>
        <taxon>Fungi</taxon>
        <taxon>Dikarya</taxon>
        <taxon>Ascomycota</taxon>
        <taxon>Pezizomycotina</taxon>
        <taxon>Dothideomycetes</taxon>
        <taxon>Dothideomycetidae</taxon>
        <taxon>Dothideales</taxon>
        <taxon>Saccotheciaceae</taxon>
        <taxon>Aureobasidium</taxon>
    </lineage>
</organism>